<dbReference type="PANTHER" id="PTHR36926">
    <property type="entry name" value="COLICIN V PRODUCTION PROTEIN"/>
    <property type="match status" value="1"/>
</dbReference>
<dbReference type="InterPro" id="IPR003825">
    <property type="entry name" value="Colicin-V_CvpA"/>
</dbReference>
<keyword evidence="7" id="KW-1185">Reference proteome</keyword>
<dbReference type="RefSeq" id="WP_125229832.1">
    <property type="nucleotide sequence ID" value="NZ_RWJI01000001.1"/>
</dbReference>
<gene>
    <name evidence="6" type="ORF">D7D48_02695</name>
</gene>
<comment type="caution">
    <text evidence="6">The sequence shown here is derived from an EMBL/GenBank/DDBJ whole genome shotgun (WGS) entry which is preliminary data.</text>
</comment>
<dbReference type="PANTHER" id="PTHR36926:SF1">
    <property type="entry name" value="COLICIN V PRODUCTION PROTEIN"/>
    <property type="match status" value="1"/>
</dbReference>
<feature type="transmembrane region" description="Helical" evidence="5">
    <location>
        <begin position="103"/>
        <end position="125"/>
    </location>
</feature>
<organism evidence="6 7">
    <name type="scientific">Sphingorhabdus wooponensis</name>
    <dbReference type="NCBI Taxonomy" id="940136"/>
    <lineage>
        <taxon>Bacteria</taxon>
        <taxon>Pseudomonadati</taxon>
        <taxon>Pseudomonadota</taxon>
        <taxon>Alphaproteobacteria</taxon>
        <taxon>Sphingomonadales</taxon>
        <taxon>Sphingomonadaceae</taxon>
        <taxon>Sphingorhabdus</taxon>
    </lineage>
</organism>
<keyword evidence="2 5" id="KW-0812">Transmembrane</keyword>
<evidence type="ECO:0000256" key="2">
    <source>
        <dbReference type="ARBA" id="ARBA00022692"/>
    </source>
</evidence>
<dbReference type="OrthoDB" id="9806894at2"/>
<evidence type="ECO:0000256" key="5">
    <source>
        <dbReference type="SAM" id="Phobius"/>
    </source>
</evidence>
<dbReference type="InterPro" id="IPR052719">
    <property type="entry name" value="CvpA-like"/>
</dbReference>
<evidence type="ECO:0000313" key="7">
    <source>
        <dbReference type="Proteomes" id="UP000268553"/>
    </source>
</evidence>
<feature type="transmembrane region" description="Helical" evidence="5">
    <location>
        <begin position="32"/>
        <end position="56"/>
    </location>
</feature>
<feature type="transmembrane region" description="Helical" evidence="5">
    <location>
        <begin position="6"/>
        <end position="25"/>
    </location>
</feature>
<feature type="transmembrane region" description="Helical" evidence="5">
    <location>
        <begin position="62"/>
        <end position="82"/>
    </location>
</feature>
<dbReference type="AlphaFoldDB" id="A0A3R8RST8"/>
<evidence type="ECO:0000256" key="3">
    <source>
        <dbReference type="ARBA" id="ARBA00022989"/>
    </source>
</evidence>
<keyword evidence="3 5" id="KW-1133">Transmembrane helix</keyword>
<protein>
    <submittedName>
        <fullName evidence="6">CvpA family protein</fullName>
    </submittedName>
</protein>
<dbReference type="Pfam" id="PF02674">
    <property type="entry name" value="Colicin_V"/>
    <property type="match status" value="1"/>
</dbReference>
<sequence length="174" mass="18600">MTALDIIVLFLLGSGAAFGFLRGFVQEALSMIAWVLIIFAVRMFHTPATAALAEAVGSDSGAAVLAFLALVIVIFAIGKWIAKSIGAKSRKSLLGPIDRVLGFGFGMLKGLIIATLIFLLFVMGYDVVYDADEGRPEWMTSSRTYPLLNASGDAMSEFVREQRLAGDSDAETAN</sequence>
<name>A0A3R8RST8_9SPHN</name>
<dbReference type="GO" id="GO:0009403">
    <property type="term" value="P:toxin biosynthetic process"/>
    <property type="evidence" value="ECO:0007669"/>
    <property type="project" value="InterPro"/>
</dbReference>
<accession>A0A3R8RST8</accession>
<evidence type="ECO:0000256" key="4">
    <source>
        <dbReference type="ARBA" id="ARBA00023136"/>
    </source>
</evidence>
<reference evidence="6 7" key="1">
    <citation type="submission" date="2018-12" db="EMBL/GenBank/DDBJ databases">
        <authorList>
            <person name="Kim S.-J."/>
            <person name="Jung G.-Y."/>
        </authorList>
    </citation>
    <scope>NUCLEOTIDE SEQUENCE [LARGE SCALE GENOMIC DNA]</scope>
    <source>
        <strain evidence="6 7">03SU3-P</strain>
    </source>
</reference>
<comment type="subcellular location">
    <subcellularLocation>
        <location evidence="1">Membrane</location>
        <topology evidence="1">Multi-pass membrane protein</topology>
    </subcellularLocation>
</comment>
<proteinExistence type="predicted"/>
<keyword evidence="4 5" id="KW-0472">Membrane</keyword>
<dbReference type="Proteomes" id="UP000268553">
    <property type="component" value="Unassembled WGS sequence"/>
</dbReference>
<dbReference type="EMBL" id="RWJI01000001">
    <property type="protein sequence ID" value="RRQ51817.1"/>
    <property type="molecule type" value="Genomic_DNA"/>
</dbReference>
<dbReference type="GO" id="GO:0016020">
    <property type="term" value="C:membrane"/>
    <property type="evidence" value="ECO:0007669"/>
    <property type="project" value="UniProtKB-SubCell"/>
</dbReference>
<evidence type="ECO:0000256" key="1">
    <source>
        <dbReference type="ARBA" id="ARBA00004141"/>
    </source>
</evidence>
<evidence type="ECO:0000313" key="6">
    <source>
        <dbReference type="EMBL" id="RRQ51817.1"/>
    </source>
</evidence>